<proteinExistence type="predicted"/>
<reference evidence="2 3" key="1">
    <citation type="submission" date="2024-09" db="EMBL/GenBank/DDBJ databases">
        <authorList>
            <person name="Sun Q."/>
            <person name="Mori K."/>
        </authorList>
    </citation>
    <scope>NUCLEOTIDE SEQUENCE [LARGE SCALE GENOMIC DNA]</scope>
    <source>
        <strain evidence="2 3">JCM 11201</strain>
    </source>
</reference>
<keyword evidence="2" id="KW-0238">DNA-binding</keyword>
<name>A0ABV5WM43_9BACI</name>
<dbReference type="EMBL" id="JBHMAF010000196">
    <property type="protein sequence ID" value="MFB9761733.1"/>
    <property type="molecule type" value="Genomic_DNA"/>
</dbReference>
<feature type="domain" description="HTH merR-type" evidence="1">
    <location>
        <begin position="1"/>
        <end position="37"/>
    </location>
</feature>
<accession>A0ABV5WM43</accession>
<dbReference type="InterPro" id="IPR009061">
    <property type="entry name" value="DNA-bd_dom_put_sf"/>
</dbReference>
<dbReference type="PROSITE" id="PS50937">
    <property type="entry name" value="HTH_MERR_2"/>
    <property type="match status" value="1"/>
</dbReference>
<evidence type="ECO:0000259" key="1">
    <source>
        <dbReference type="PROSITE" id="PS50937"/>
    </source>
</evidence>
<gene>
    <name evidence="2" type="ORF">ACFFMS_26225</name>
</gene>
<evidence type="ECO:0000313" key="3">
    <source>
        <dbReference type="Proteomes" id="UP001589609"/>
    </source>
</evidence>
<dbReference type="SUPFAM" id="SSF46955">
    <property type="entry name" value="Putative DNA-binding domain"/>
    <property type="match status" value="1"/>
</dbReference>
<dbReference type="InterPro" id="IPR000551">
    <property type="entry name" value="MerR-type_HTH_dom"/>
</dbReference>
<keyword evidence="3" id="KW-1185">Reference proteome</keyword>
<protein>
    <submittedName>
        <fullName evidence="2">MerR family DNA-binding transcriptional regulator</fullName>
    </submittedName>
</protein>
<dbReference type="Proteomes" id="UP001589609">
    <property type="component" value="Unassembled WGS sequence"/>
</dbReference>
<dbReference type="Gene3D" id="1.10.1660.10">
    <property type="match status" value="1"/>
</dbReference>
<dbReference type="RefSeq" id="WP_379952301.1">
    <property type="nucleotide sequence ID" value="NZ_JBHMAF010000196.1"/>
</dbReference>
<dbReference type="GO" id="GO:0003677">
    <property type="term" value="F:DNA binding"/>
    <property type="evidence" value="ECO:0007669"/>
    <property type="project" value="UniProtKB-KW"/>
</dbReference>
<organism evidence="2 3">
    <name type="scientific">Ectobacillus funiculus</name>
    <dbReference type="NCBI Taxonomy" id="137993"/>
    <lineage>
        <taxon>Bacteria</taxon>
        <taxon>Bacillati</taxon>
        <taxon>Bacillota</taxon>
        <taxon>Bacilli</taxon>
        <taxon>Bacillales</taxon>
        <taxon>Bacillaceae</taxon>
        <taxon>Ectobacillus</taxon>
    </lineage>
</organism>
<evidence type="ECO:0000313" key="2">
    <source>
        <dbReference type="EMBL" id="MFB9761733.1"/>
    </source>
</evidence>
<comment type="caution">
    <text evidence="2">The sequence shown here is derived from an EMBL/GenBank/DDBJ whole genome shotgun (WGS) entry which is preliminary data.</text>
</comment>
<dbReference type="Pfam" id="PF00376">
    <property type="entry name" value="MerR"/>
    <property type="match status" value="1"/>
</dbReference>
<sequence>MLHHYDKIGLFSPSQYSDTGHRLYTESDYSKLCHLSS</sequence>